<organism evidence="1 2">
    <name type="scientific">Methylocella tundrae</name>
    <dbReference type="NCBI Taxonomy" id="227605"/>
    <lineage>
        <taxon>Bacteria</taxon>
        <taxon>Pseudomonadati</taxon>
        <taxon>Pseudomonadota</taxon>
        <taxon>Alphaproteobacteria</taxon>
        <taxon>Hyphomicrobiales</taxon>
        <taxon>Beijerinckiaceae</taxon>
        <taxon>Methylocella</taxon>
    </lineage>
</organism>
<name>A0A4U8Z6V4_METTU</name>
<sequence length="33" mass="3927">MLFRGSMEPLAERLYEDIHILALAREFSRPHRA</sequence>
<dbReference type="EMBL" id="LR536450">
    <property type="protein sequence ID" value="VFU11023.1"/>
    <property type="molecule type" value="Genomic_DNA"/>
</dbReference>
<dbReference type="Proteomes" id="UP000294360">
    <property type="component" value="Chromosome"/>
</dbReference>
<dbReference type="KEGG" id="mtun:MTUNDRAET4_4142"/>
<proteinExistence type="predicted"/>
<dbReference type="AlphaFoldDB" id="A0A4U8Z6V4"/>
<evidence type="ECO:0000313" key="2">
    <source>
        <dbReference type="Proteomes" id="UP000294360"/>
    </source>
</evidence>
<protein>
    <submittedName>
        <fullName evidence="1">Uncharacterized protein</fullName>
    </submittedName>
</protein>
<accession>A0A4U8Z6V4</accession>
<gene>
    <name evidence="1" type="ORF">MTUNDRAET4_4142</name>
</gene>
<evidence type="ECO:0000313" key="1">
    <source>
        <dbReference type="EMBL" id="VFU11023.1"/>
    </source>
</evidence>
<reference evidence="1 2" key="1">
    <citation type="submission" date="2019-03" db="EMBL/GenBank/DDBJ databases">
        <authorList>
            <person name="Kox A.R. M."/>
        </authorList>
    </citation>
    <scope>NUCLEOTIDE SEQUENCE [LARGE SCALE GENOMIC DNA]</scope>
    <source>
        <strain evidence="1">MTUNDRAET4 annotated genome</strain>
    </source>
</reference>